<evidence type="ECO:0000313" key="3">
    <source>
        <dbReference type="Proteomes" id="UP001652395"/>
    </source>
</evidence>
<dbReference type="EMBL" id="JAOQJF010000072">
    <property type="protein sequence ID" value="MCU6801482.1"/>
    <property type="molecule type" value="Genomic_DNA"/>
</dbReference>
<reference evidence="2 3" key="1">
    <citation type="journal article" date="2021" name="ISME Commun">
        <title>Automated analysis of genomic sequences facilitates high-throughput and comprehensive description of bacteria.</title>
        <authorList>
            <person name="Hitch T.C.A."/>
        </authorList>
    </citation>
    <scope>NUCLEOTIDE SEQUENCE [LARGE SCALE GENOMIC DNA]</scope>
    <source>
        <strain evidence="3">f_CCE</strain>
    </source>
</reference>
<sequence>MMKTIVEEKPISFKELEQKIFSYVCELGREITTAMLEAYDKELAEGRDKKNYRDKGIRTTTIKTVYGEVSYGRHVYQTKLEDGKKACVYLLDEAMQMEKIGLISTNLAEKLAMTVTEAPYRVTAETISSTCGQSISAGGVWNVMQRLGERISEEEEHAVKQMHVDQSEGKKEIPVLFEEMDGVWLSMQDEQHKKMKKQEMKVFTMYEGWDAEKEKQGRSSLVGKTMLAGMEKSKKFHEKREACICKKYDADEIGQRILNGDGGSWIYEPYDPEAIFQLDRYHVYQEITGKIRDKKAQREIRELFDTGKPEEMLEYIQIYATSVESPDEKDKSSQKAWELYQYLEHNREGLLPYDKRGIKIAAPPEGILYKRMGVQENQNCTVITLRMKNRRMRWSVNGANNLAKILYQKENKELIETIERYTDGLVFTMQMQEIVETLSAAKAPKKDGKGNPYVDVVNVHMPLLEAIQTASRKAFKRAFCC</sequence>
<protein>
    <submittedName>
        <fullName evidence="2">ISLre2 family transposase</fullName>
    </submittedName>
</protein>
<dbReference type="RefSeq" id="WP_262563250.1">
    <property type="nucleotide sequence ID" value="NZ_JAOQJF010000072.1"/>
</dbReference>
<accession>A0ABT2V3K3</accession>
<comment type="caution">
    <text evidence="2">The sequence shown here is derived from an EMBL/GenBank/DDBJ whole genome shotgun (WGS) entry which is preliminary data.</text>
</comment>
<keyword evidence="3" id="KW-1185">Reference proteome</keyword>
<evidence type="ECO:0000313" key="2">
    <source>
        <dbReference type="EMBL" id="MCU6801482.1"/>
    </source>
</evidence>
<gene>
    <name evidence="2" type="ORF">OCV69_16470</name>
</gene>
<dbReference type="NCBIfam" id="NF033529">
    <property type="entry name" value="transpos_ISLre2"/>
    <property type="match status" value="1"/>
</dbReference>
<dbReference type="Pfam" id="PF06782">
    <property type="entry name" value="UPF0236"/>
    <property type="match status" value="1"/>
</dbReference>
<name>A0ABT2V3K3_9FIRM</name>
<organism evidence="2 3">
    <name type="scientific">Alitiscatomonas aceti</name>
    <dbReference type="NCBI Taxonomy" id="2981724"/>
    <lineage>
        <taxon>Bacteria</taxon>
        <taxon>Bacillati</taxon>
        <taxon>Bacillota</taxon>
        <taxon>Clostridia</taxon>
        <taxon>Lachnospirales</taxon>
        <taxon>Lachnospiraceae</taxon>
        <taxon>Alitiscatomonas</taxon>
    </lineage>
</organism>
<comment type="similarity">
    <text evidence="1">Belongs to the UPF0236 family.</text>
</comment>
<dbReference type="Proteomes" id="UP001652395">
    <property type="component" value="Unassembled WGS sequence"/>
</dbReference>
<evidence type="ECO:0000256" key="1">
    <source>
        <dbReference type="ARBA" id="ARBA00006539"/>
    </source>
</evidence>
<dbReference type="InterPro" id="IPR009620">
    <property type="entry name" value="UPF0236"/>
</dbReference>
<proteinExistence type="inferred from homology"/>